<comment type="caution">
    <text evidence="1">The sequence shown here is derived from an EMBL/GenBank/DDBJ whole genome shotgun (WGS) entry which is preliminary data.</text>
</comment>
<dbReference type="AlphaFoldDB" id="A0A547PDM0"/>
<keyword evidence="2" id="KW-1185">Reference proteome</keyword>
<name>A0A547PDM0_9SPHN</name>
<reference evidence="1 2" key="1">
    <citation type="submission" date="2019-06" db="EMBL/GenBank/DDBJ databases">
        <title>Erythrobacter insulae sp. nov., isolated from a tidal flat.</title>
        <authorList>
            <person name="Yoon J.-H."/>
        </authorList>
    </citation>
    <scope>NUCLEOTIDE SEQUENCE [LARGE SCALE GENOMIC DNA]</scope>
    <source>
        <strain evidence="1 2">JBTF-M21</strain>
    </source>
</reference>
<gene>
    <name evidence="1" type="ORF">FGU71_10435</name>
</gene>
<sequence>MLIRKVEKFLRTHDMPATKFGRLAAHDPRFVLDLRMGRIPRAATEARTLRWMAEFEASAATANSHAPIQTKGFAHAH</sequence>
<dbReference type="EMBL" id="VHJK01000001">
    <property type="protein sequence ID" value="TRD12238.1"/>
    <property type="molecule type" value="Genomic_DNA"/>
</dbReference>
<proteinExistence type="predicted"/>
<organism evidence="1 2">
    <name type="scientific">Erythrobacter insulae</name>
    <dbReference type="NCBI Taxonomy" id="2584124"/>
    <lineage>
        <taxon>Bacteria</taxon>
        <taxon>Pseudomonadati</taxon>
        <taxon>Pseudomonadota</taxon>
        <taxon>Alphaproteobacteria</taxon>
        <taxon>Sphingomonadales</taxon>
        <taxon>Erythrobacteraceae</taxon>
        <taxon>Erythrobacter/Porphyrobacter group</taxon>
        <taxon>Erythrobacter</taxon>
    </lineage>
</organism>
<protein>
    <submittedName>
        <fullName evidence="1">Uncharacterized protein</fullName>
    </submittedName>
</protein>
<dbReference type="OrthoDB" id="7376075at2"/>
<evidence type="ECO:0000313" key="1">
    <source>
        <dbReference type="EMBL" id="TRD12238.1"/>
    </source>
</evidence>
<dbReference type="Proteomes" id="UP000316343">
    <property type="component" value="Unassembled WGS sequence"/>
</dbReference>
<evidence type="ECO:0000313" key="2">
    <source>
        <dbReference type="Proteomes" id="UP000316343"/>
    </source>
</evidence>
<accession>A0A547PDM0</accession>
<dbReference type="RefSeq" id="WP_142788511.1">
    <property type="nucleotide sequence ID" value="NZ_VHJK01000001.1"/>
</dbReference>